<feature type="domain" description="HTH myb-type" evidence="11">
    <location>
        <begin position="88"/>
        <end position="141"/>
    </location>
</feature>
<dbReference type="CDD" id="cd13990">
    <property type="entry name" value="STKc_TLK"/>
    <property type="match status" value="1"/>
</dbReference>
<evidence type="ECO:0000256" key="5">
    <source>
        <dbReference type="ARBA" id="ARBA00022840"/>
    </source>
</evidence>
<dbReference type="InterPro" id="IPR000719">
    <property type="entry name" value="Prot_kinase_dom"/>
</dbReference>
<dbReference type="SUPFAM" id="SSF46689">
    <property type="entry name" value="Homeodomain-like"/>
    <property type="match status" value="1"/>
</dbReference>
<dbReference type="FunFam" id="1.10.510.10:FF:000698">
    <property type="entry name" value="Serine/threonine-protein kinase tousled-like 1"/>
    <property type="match status" value="1"/>
</dbReference>
<dbReference type="PROSITE" id="PS00107">
    <property type="entry name" value="PROTEIN_KINASE_ATP"/>
    <property type="match status" value="1"/>
</dbReference>
<keyword evidence="1" id="KW-0723">Serine/threonine-protein kinase</keyword>
<dbReference type="Pfam" id="PF00249">
    <property type="entry name" value="Myb_DNA-binding"/>
    <property type="match status" value="1"/>
</dbReference>
<accession>A0A2P6NXX6</accession>
<feature type="binding site" evidence="6">
    <location>
        <position position="408"/>
    </location>
    <ligand>
        <name>ATP</name>
        <dbReference type="ChEBI" id="CHEBI:30616"/>
    </ligand>
</feature>
<proteinExistence type="predicted"/>
<dbReference type="InterPro" id="IPR008271">
    <property type="entry name" value="Ser/Thr_kinase_AS"/>
</dbReference>
<dbReference type="GO" id="GO:0004674">
    <property type="term" value="F:protein serine/threonine kinase activity"/>
    <property type="evidence" value="ECO:0007669"/>
    <property type="project" value="UniProtKB-KW"/>
</dbReference>
<keyword evidence="13" id="KW-1185">Reference proteome</keyword>
<dbReference type="SMART" id="SM00717">
    <property type="entry name" value="SANT"/>
    <property type="match status" value="1"/>
</dbReference>
<dbReference type="InterPro" id="IPR011009">
    <property type="entry name" value="Kinase-like_dom_sf"/>
</dbReference>
<evidence type="ECO:0000256" key="8">
    <source>
        <dbReference type="SAM" id="MobiDB-lite"/>
    </source>
</evidence>
<keyword evidence="3 6" id="KW-0547">Nucleotide-binding</keyword>
<dbReference type="CDD" id="cd00167">
    <property type="entry name" value="SANT"/>
    <property type="match status" value="1"/>
</dbReference>
<dbReference type="InterPro" id="IPR017441">
    <property type="entry name" value="Protein_kinase_ATP_BS"/>
</dbReference>
<keyword evidence="4" id="KW-0418">Kinase</keyword>
<feature type="region of interest" description="Disordered" evidence="8">
    <location>
        <begin position="40"/>
        <end position="99"/>
    </location>
</feature>
<dbReference type="PANTHER" id="PTHR22974">
    <property type="entry name" value="MIXED LINEAGE PROTEIN KINASE"/>
    <property type="match status" value="1"/>
</dbReference>
<dbReference type="EMBL" id="MDYQ01000007">
    <property type="protein sequence ID" value="PRP88805.1"/>
    <property type="molecule type" value="Genomic_DNA"/>
</dbReference>
<protein>
    <recommendedName>
        <fullName evidence="14">Protein kinase domain-containing protein</fullName>
    </recommendedName>
</protein>
<reference evidence="12 13" key="1">
    <citation type="journal article" date="2018" name="Genome Biol. Evol.">
        <title>Multiple Roots of Fruiting Body Formation in Amoebozoa.</title>
        <authorList>
            <person name="Hillmann F."/>
            <person name="Forbes G."/>
            <person name="Novohradska S."/>
            <person name="Ferling I."/>
            <person name="Riege K."/>
            <person name="Groth M."/>
            <person name="Westermann M."/>
            <person name="Marz M."/>
            <person name="Spaller T."/>
            <person name="Winckler T."/>
            <person name="Schaap P."/>
            <person name="Glockner G."/>
        </authorList>
    </citation>
    <scope>NUCLEOTIDE SEQUENCE [LARGE SCALE GENOMIC DNA]</scope>
    <source>
        <strain evidence="12 13">Jena</strain>
    </source>
</reference>
<evidence type="ECO:0000256" key="3">
    <source>
        <dbReference type="ARBA" id="ARBA00022741"/>
    </source>
</evidence>
<dbReference type="GO" id="GO:0005524">
    <property type="term" value="F:ATP binding"/>
    <property type="evidence" value="ECO:0007669"/>
    <property type="project" value="UniProtKB-UniRule"/>
</dbReference>
<dbReference type="InterPro" id="IPR017930">
    <property type="entry name" value="Myb_dom"/>
</dbReference>
<dbReference type="PROSITE" id="PS00108">
    <property type="entry name" value="PROTEIN_KINASE_ST"/>
    <property type="match status" value="1"/>
</dbReference>
<dbReference type="Gene3D" id="1.10.510.10">
    <property type="entry name" value="Transferase(Phosphotransferase) domain 1"/>
    <property type="match status" value="1"/>
</dbReference>
<comment type="caution">
    <text evidence="12">The sequence shown here is derived from an EMBL/GenBank/DDBJ whole genome shotgun (WGS) entry which is preliminary data.</text>
</comment>
<feature type="domain" description="Protein kinase" evidence="9">
    <location>
        <begin position="379"/>
        <end position="649"/>
    </location>
</feature>
<keyword evidence="5 6" id="KW-0067">ATP-binding</keyword>
<keyword evidence="7" id="KW-0175">Coiled coil</keyword>
<dbReference type="PROSITE" id="PS50011">
    <property type="entry name" value="PROTEIN_KINASE_DOM"/>
    <property type="match status" value="1"/>
</dbReference>
<dbReference type="SUPFAM" id="SSF56112">
    <property type="entry name" value="Protein kinase-like (PK-like)"/>
    <property type="match status" value="1"/>
</dbReference>
<dbReference type="PROSITE" id="PS50090">
    <property type="entry name" value="MYB_LIKE"/>
    <property type="match status" value="1"/>
</dbReference>
<dbReference type="InterPro" id="IPR009057">
    <property type="entry name" value="Homeodomain-like_sf"/>
</dbReference>
<dbReference type="STRING" id="1890364.A0A2P6NXX6"/>
<feature type="coiled-coil region" evidence="7">
    <location>
        <begin position="271"/>
        <end position="364"/>
    </location>
</feature>
<feature type="domain" description="Myb-like" evidence="10">
    <location>
        <begin position="87"/>
        <end position="137"/>
    </location>
</feature>
<dbReference type="Proteomes" id="UP000241769">
    <property type="component" value="Unassembled WGS sequence"/>
</dbReference>
<dbReference type="SMART" id="SM00220">
    <property type="entry name" value="S_TKc"/>
    <property type="match status" value="1"/>
</dbReference>
<evidence type="ECO:0000259" key="10">
    <source>
        <dbReference type="PROSITE" id="PS50090"/>
    </source>
</evidence>
<dbReference type="AlphaFoldDB" id="A0A2P6NXX6"/>
<dbReference type="PANTHER" id="PTHR22974:SF23">
    <property type="entry name" value="TOUSLED-LIKE KINASE, ISOFORM G"/>
    <property type="match status" value="1"/>
</dbReference>
<evidence type="ECO:0000256" key="6">
    <source>
        <dbReference type="PROSITE-ProRule" id="PRU10141"/>
    </source>
</evidence>
<sequence length="660" mass="77101">MSPADVGHLSGKETLDRPTHEDMKSEKIFTVSGKHLLSEAAIEDATNSDSEELESRASGKHLLSEGAIEDATNSDSEELESRASNEPKKKRKINFTKDEDEAIADGVKKGLEWEVIVKVAHLQRTPNQIKERWRRMKEKDLVRPAKVRKIDEISSPYLREDETKAMDHINTRRKELEEEEERLRAKEMDLHTREQELNALEKKKSEREPGREDDMLKQHKKIICELSIREARQLREQARRIVAENSYRIGKIVSERHGTTYNDAWQDGHVFRELNLRIVQHNDKKEELEKVKRELTKKTKRIEMMEMRTPDIAKELENLQRERESLDIRQAYNRKEELDLMSEREGLSIEKNKHIREIKRINDEDASRWKDYPVLRERYVLLTLLGKGGFSEVYKAFDLQELMIVACKVHQLNTMWLDKKKENYMRHALRESQIHKSVVHDKIVRLYDVFEIDENSFCTVLEYCNGQDLDIYLKTQPVIPEKEAKSIICQIFSGLNYLNESKTPIIHYDLKPGNILFSDGEVKITDFGLSKIMEEDQEVMDLTSQGAGTYWYLPPECFEVSKEPIKISSKVDVWSAGVIFYQMLYGRKPFGNNVSQQKILQDKVIINAQLEFPAKPVVTQQAKDFIKRCLTMSQTMRPDVKSCFLDPYLKPSATTRKDKK</sequence>
<dbReference type="Pfam" id="PF00069">
    <property type="entry name" value="Pkinase"/>
    <property type="match status" value="1"/>
</dbReference>
<feature type="region of interest" description="Disordered" evidence="8">
    <location>
        <begin position="1"/>
        <end position="26"/>
    </location>
</feature>
<keyword evidence="2" id="KW-0808">Transferase</keyword>
<dbReference type="OrthoDB" id="346907at2759"/>
<evidence type="ECO:0000313" key="13">
    <source>
        <dbReference type="Proteomes" id="UP000241769"/>
    </source>
</evidence>
<evidence type="ECO:0008006" key="14">
    <source>
        <dbReference type="Google" id="ProtNLM"/>
    </source>
</evidence>
<dbReference type="GO" id="GO:0007059">
    <property type="term" value="P:chromosome segregation"/>
    <property type="evidence" value="ECO:0007669"/>
    <property type="project" value="TreeGrafter"/>
</dbReference>
<feature type="region of interest" description="Disordered" evidence="8">
    <location>
        <begin position="193"/>
        <end position="215"/>
    </location>
</feature>
<organism evidence="12 13">
    <name type="scientific">Planoprotostelium fungivorum</name>
    <dbReference type="NCBI Taxonomy" id="1890364"/>
    <lineage>
        <taxon>Eukaryota</taxon>
        <taxon>Amoebozoa</taxon>
        <taxon>Evosea</taxon>
        <taxon>Variosea</taxon>
        <taxon>Cavosteliida</taxon>
        <taxon>Cavosteliaceae</taxon>
        <taxon>Planoprotostelium</taxon>
    </lineage>
</organism>
<evidence type="ECO:0000259" key="11">
    <source>
        <dbReference type="PROSITE" id="PS51294"/>
    </source>
</evidence>
<evidence type="ECO:0000256" key="2">
    <source>
        <dbReference type="ARBA" id="ARBA00022679"/>
    </source>
</evidence>
<evidence type="ECO:0000256" key="7">
    <source>
        <dbReference type="SAM" id="Coils"/>
    </source>
</evidence>
<dbReference type="InterPro" id="IPR001005">
    <property type="entry name" value="SANT/Myb"/>
</dbReference>
<dbReference type="InParanoid" id="A0A2P6NXX6"/>
<evidence type="ECO:0000313" key="12">
    <source>
        <dbReference type="EMBL" id="PRP88805.1"/>
    </source>
</evidence>
<gene>
    <name evidence="12" type="ORF">PROFUN_00273</name>
</gene>
<name>A0A2P6NXX6_9EUKA</name>
<evidence type="ECO:0000256" key="4">
    <source>
        <dbReference type="ARBA" id="ARBA00022777"/>
    </source>
</evidence>
<dbReference type="PROSITE" id="PS51294">
    <property type="entry name" value="HTH_MYB"/>
    <property type="match status" value="1"/>
</dbReference>
<evidence type="ECO:0000256" key="1">
    <source>
        <dbReference type="ARBA" id="ARBA00022527"/>
    </source>
</evidence>
<dbReference type="GO" id="GO:0005634">
    <property type="term" value="C:nucleus"/>
    <property type="evidence" value="ECO:0007669"/>
    <property type="project" value="TreeGrafter"/>
</dbReference>
<feature type="compositionally biased region" description="Basic and acidic residues" evidence="8">
    <location>
        <begin position="10"/>
        <end position="26"/>
    </location>
</feature>
<dbReference type="Gene3D" id="1.10.10.60">
    <property type="entry name" value="Homeodomain-like"/>
    <property type="match status" value="1"/>
</dbReference>
<dbReference type="GO" id="GO:0035556">
    <property type="term" value="P:intracellular signal transduction"/>
    <property type="evidence" value="ECO:0007669"/>
    <property type="project" value="TreeGrafter"/>
</dbReference>
<evidence type="ECO:0000259" key="9">
    <source>
        <dbReference type="PROSITE" id="PS50011"/>
    </source>
</evidence>